<evidence type="ECO:0000313" key="7">
    <source>
        <dbReference type="Proteomes" id="UP000517765"/>
    </source>
</evidence>
<protein>
    <submittedName>
        <fullName evidence="5">VOC family protein</fullName>
    </submittedName>
</protein>
<reference evidence="3" key="3">
    <citation type="journal article" name="Syst. Appl. Microbiol.">
        <title>Streptomyces alkaliterrae sp. nov., isolated from an alkaline soil, and emended descriptions of Streptomyces alkaliphilus, Streptomyces calidiresistens and Streptomyces durbertensis.</title>
        <authorList>
            <person name="Swiecimska M."/>
            <person name="Golinska P."/>
            <person name="Nouioui I."/>
            <person name="Wypij M."/>
            <person name="Rai M."/>
            <person name="Sangal V."/>
            <person name="Goodfellow M."/>
        </authorList>
    </citation>
    <scope>NUCLEOTIDE SEQUENCE</scope>
    <source>
        <strain evidence="3">OF3</strain>
        <strain evidence="4">OF8</strain>
    </source>
</reference>
<gene>
    <name evidence="5" type="ORF">FNX44_003880</name>
    <name evidence="3" type="ORF">H3146_00175</name>
    <name evidence="4" type="ORF">H3147_03005</name>
</gene>
<dbReference type="SUPFAM" id="SSF54593">
    <property type="entry name" value="Glyoxalase/Bleomycin resistance protein/Dihydroxybiphenyl dioxygenase"/>
    <property type="match status" value="1"/>
</dbReference>
<evidence type="ECO:0000313" key="4">
    <source>
        <dbReference type="EMBL" id="MBB1257799.1"/>
    </source>
</evidence>
<keyword evidence="1" id="KW-0479">Metal-binding</keyword>
<dbReference type="EMBL" id="JABJXA010000010">
    <property type="protein sequence ID" value="MBB1257799.1"/>
    <property type="molecule type" value="Genomic_DNA"/>
</dbReference>
<dbReference type="Gene3D" id="3.10.180.10">
    <property type="entry name" value="2,3-Dihydroxybiphenyl 1,2-Dioxygenase, domain 1"/>
    <property type="match status" value="1"/>
</dbReference>
<dbReference type="PANTHER" id="PTHR36113:SF1">
    <property type="entry name" value="GLYOXALASE_BLEOMYCIN RESISTANCE PROTEIN_DIOXYGENASE"/>
    <property type="match status" value="1"/>
</dbReference>
<dbReference type="PROSITE" id="PS51819">
    <property type="entry name" value="VOC"/>
    <property type="match status" value="1"/>
</dbReference>
<reference evidence="7 8" key="2">
    <citation type="submission" date="2020-05" db="EMBL/GenBank/DDBJ databases">
        <title>Classification of alakaliphilic streptomycetes isolated from an alkaline soil next to Lonar Crater, India and a proposal for the recognition of Streptomyces alkaliterrae sp. nov.</title>
        <authorList>
            <person name="Golinska P."/>
        </authorList>
    </citation>
    <scope>NUCLEOTIDE SEQUENCE [LARGE SCALE GENOMIC DNA]</scope>
    <source>
        <strain evidence="8">OF3</strain>
        <strain evidence="7">OF8</strain>
    </source>
</reference>
<feature type="domain" description="VOC" evidence="2">
    <location>
        <begin position="11"/>
        <end position="135"/>
    </location>
</feature>
<dbReference type="Proteomes" id="UP000517765">
    <property type="component" value="Unassembled WGS sequence"/>
</dbReference>
<keyword evidence="6" id="KW-1185">Reference proteome</keyword>
<evidence type="ECO:0000313" key="3">
    <source>
        <dbReference type="EMBL" id="MBB1251786.1"/>
    </source>
</evidence>
<evidence type="ECO:0000313" key="8">
    <source>
        <dbReference type="Proteomes" id="UP000525686"/>
    </source>
</evidence>
<dbReference type="AlphaFoldDB" id="A0A5P0YL35"/>
<evidence type="ECO:0000313" key="6">
    <source>
        <dbReference type="Proteomes" id="UP000320857"/>
    </source>
</evidence>
<dbReference type="CDD" id="cd06587">
    <property type="entry name" value="VOC"/>
    <property type="match status" value="1"/>
</dbReference>
<dbReference type="InterPro" id="IPR018146">
    <property type="entry name" value="Glyoxalase_1_CS"/>
</dbReference>
<organism evidence="5 6">
    <name type="scientific">Streptomyces alkaliterrae</name>
    <dbReference type="NCBI Taxonomy" id="2213162"/>
    <lineage>
        <taxon>Bacteria</taxon>
        <taxon>Bacillati</taxon>
        <taxon>Actinomycetota</taxon>
        <taxon>Actinomycetes</taxon>
        <taxon>Kitasatosporales</taxon>
        <taxon>Streptomycetaceae</taxon>
        <taxon>Streptomyces</taxon>
    </lineage>
</organism>
<comment type="caution">
    <text evidence="5">The sequence shown here is derived from an EMBL/GenBank/DDBJ whole genome shotgun (WGS) entry which is preliminary data.</text>
</comment>
<dbReference type="InterPro" id="IPR029068">
    <property type="entry name" value="Glyas_Bleomycin-R_OHBP_Dase"/>
</dbReference>
<dbReference type="EMBL" id="JABJWZ010000001">
    <property type="protein sequence ID" value="MBB1251786.1"/>
    <property type="molecule type" value="Genomic_DNA"/>
</dbReference>
<accession>A0A5P0YL35</accession>
<dbReference type="GO" id="GO:0046872">
    <property type="term" value="F:metal ion binding"/>
    <property type="evidence" value="ECO:0007669"/>
    <property type="project" value="UniProtKB-KW"/>
</dbReference>
<evidence type="ECO:0000313" key="5">
    <source>
        <dbReference type="EMBL" id="MQS01025.1"/>
    </source>
</evidence>
<evidence type="ECO:0000259" key="2">
    <source>
        <dbReference type="PROSITE" id="PS51819"/>
    </source>
</evidence>
<name>A0A5P0YL35_9ACTN</name>
<dbReference type="PANTHER" id="PTHR36113">
    <property type="entry name" value="LYASE, PUTATIVE-RELATED-RELATED"/>
    <property type="match status" value="1"/>
</dbReference>
<dbReference type="OrthoDB" id="115162at2"/>
<proteinExistence type="predicted"/>
<dbReference type="InterPro" id="IPR051332">
    <property type="entry name" value="Fosfomycin_Res_Enzymes"/>
</dbReference>
<dbReference type="RefSeq" id="WP_143646503.1">
    <property type="nucleotide sequence ID" value="NZ_JABJWZ010000001.1"/>
</dbReference>
<dbReference type="EMBL" id="VJYK02000022">
    <property type="protein sequence ID" value="MQS01025.1"/>
    <property type="molecule type" value="Genomic_DNA"/>
</dbReference>
<reference evidence="5 6" key="1">
    <citation type="submission" date="2019-10" db="EMBL/GenBank/DDBJ databases">
        <title>Streptomyces sp. nov., a novel actinobacterium isolated from alkaline environment.</title>
        <authorList>
            <person name="Golinska P."/>
        </authorList>
    </citation>
    <scope>NUCLEOTIDE SEQUENCE [LARGE SCALE GENOMIC DNA]</scope>
    <source>
        <strain evidence="5 6">OF1</strain>
    </source>
</reference>
<dbReference type="Pfam" id="PF00903">
    <property type="entry name" value="Glyoxalase"/>
    <property type="match status" value="1"/>
</dbReference>
<sequence length="154" mass="16166">MSVTTSAAALTTGHIGINVTDVGRSADFYRRVFGLEVVHEGRDGERRWAFLGQGGTLVLTLWQQADGGYDAGRAGLHHLSFQAGSAEEVQEKEAVLRELGAEFAYDGVVPHGEGAASGGIFFHDPDGVRLEIYAPSGAEAAEAPVASAPTCGFF</sequence>
<dbReference type="PROSITE" id="PS00934">
    <property type="entry name" value="GLYOXALASE_I_1"/>
    <property type="match status" value="1"/>
</dbReference>
<dbReference type="Proteomes" id="UP000320857">
    <property type="component" value="Unassembled WGS sequence"/>
</dbReference>
<dbReference type="InterPro" id="IPR004360">
    <property type="entry name" value="Glyas_Fos-R_dOase_dom"/>
</dbReference>
<evidence type="ECO:0000256" key="1">
    <source>
        <dbReference type="ARBA" id="ARBA00022723"/>
    </source>
</evidence>
<dbReference type="Proteomes" id="UP000525686">
    <property type="component" value="Unassembled WGS sequence"/>
</dbReference>
<dbReference type="InterPro" id="IPR037523">
    <property type="entry name" value="VOC_core"/>
</dbReference>
<dbReference type="GO" id="GO:0004462">
    <property type="term" value="F:lactoylglutathione lyase activity"/>
    <property type="evidence" value="ECO:0007669"/>
    <property type="project" value="InterPro"/>
</dbReference>